<protein>
    <submittedName>
        <fullName evidence="2">Uncharacterized protein</fullName>
    </submittedName>
</protein>
<dbReference type="EMBL" id="KN822061">
    <property type="protein sequence ID" value="KIM60537.1"/>
    <property type="molecule type" value="Genomic_DNA"/>
</dbReference>
<evidence type="ECO:0000256" key="1">
    <source>
        <dbReference type="SAM" id="MobiDB-lite"/>
    </source>
</evidence>
<feature type="compositionally biased region" description="Polar residues" evidence="1">
    <location>
        <begin position="14"/>
        <end position="24"/>
    </location>
</feature>
<gene>
    <name evidence="2" type="ORF">SCLCIDRAFT_123955</name>
</gene>
<dbReference type="InParanoid" id="A0A0C3A6T5"/>
<name>A0A0C3A6T5_9AGAM</name>
<feature type="compositionally biased region" description="Pro residues" evidence="1">
    <location>
        <begin position="1"/>
        <end position="12"/>
    </location>
</feature>
<dbReference type="AlphaFoldDB" id="A0A0C3A6T5"/>
<organism evidence="2 3">
    <name type="scientific">Scleroderma citrinum Foug A</name>
    <dbReference type="NCBI Taxonomy" id="1036808"/>
    <lineage>
        <taxon>Eukaryota</taxon>
        <taxon>Fungi</taxon>
        <taxon>Dikarya</taxon>
        <taxon>Basidiomycota</taxon>
        <taxon>Agaricomycotina</taxon>
        <taxon>Agaricomycetes</taxon>
        <taxon>Agaricomycetidae</taxon>
        <taxon>Boletales</taxon>
        <taxon>Sclerodermatineae</taxon>
        <taxon>Sclerodermataceae</taxon>
        <taxon>Scleroderma</taxon>
    </lineage>
</organism>
<accession>A0A0C3A6T5</accession>
<dbReference type="OrthoDB" id="3056089at2759"/>
<reference evidence="2 3" key="1">
    <citation type="submission" date="2014-04" db="EMBL/GenBank/DDBJ databases">
        <authorList>
            <consortium name="DOE Joint Genome Institute"/>
            <person name="Kuo A."/>
            <person name="Kohler A."/>
            <person name="Nagy L.G."/>
            <person name="Floudas D."/>
            <person name="Copeland A."/>
            <person name="Barry K.W."/>
            <person name="Cichocki N."/>
            <person name="Veneault-Fourrey C."/>
            <person name="LaButti K."/>
            <person name="Lindquist E.A."/>
            <person name="Lipzen A."/>
            <person name="Lundell T."/>
            <person name="Morin E."/>
            <person name="Murat C."/>
            <person name="Sun H."/>
            <person name="Tunlid A."/>
            <person name="Henrissat B."/>
            <person name="Grigoriev I.V."/>
            <person name="Hibbett D.S."/>
            <person name="Martin F."/>
            <person name="Nordberg H.P."/>
            <person name="Cantor M.N."/>
            <person name="Hua S.X."/>
        </authorList>
    </citation>
    <scope>NUCLEOTIDE SEQUENCE [LARGE SCALE GENOMIC DNA]</scope>
    <source>
        <strain evidence="2 3">Foug A</strain>
    </source>
</reference>
<evidence type="ECO:0000313" key="3">
    <source>
        <dbReference type="Proteomes" id="UP000053989"/>
    </source>
</evidence>
<dbReference type="Proteomes" id="UP000053989">
    <property type="component" value="Unassembled WGS sequence"/>
</dbReference>
<sequence length="99" mass="10741">MASPATPTPPPHAQSVSTFSSPGTTMSHEVLLSDFCAKYRLTTQTQEKLATLDYTPGNKLVELLSEAGWKEAGLSVLASHSFLVAHWKFCDAICNGTWE</sequence>
<proteinExistence type="predicted"/>
<evidence type="ECO:0000313" key="2">
    <source>
        <dbReference type="EMBL" id="KIM60537.1"/>
    </source>
</evidence>
<feature type="region of interest" description="Disordered" evidence="1">
    <location>
        <begin position="1"/>
        <end position="24"/>
    </location>
</feature>
<keyword evidence="3" id="KW-1185">Reference proteome</keyword>
<dbReference type="HOGENOM" id="CLU_2321290_0_0_1"/>
<reference evidence="3" key="2">
    <citation type="submission" date="2015-01" db="EMBL/GenBank/DDBJ databases">
        <title>Evolutionary Origins and Diversification of the Mycorrhizal Mutualists.</title>
        <authorList>
            <consortium name="DOE Joint Genome Institute"/>
            <consortium name="Mycorrhizal Genomics Consortium"/>
            <person name="Kohler A."/>
            <person name="Kuo A."/>
            <person name="Nagy L.G."/>
            <person name="Floudas D."/>
            <person name="Copeland A."/>
            <person name="Barry K.W."/>
            <person name="Cichocki N."/>
            <person name="Veneault-Fourrey C."/>
            <person name="LaButti K."/>
            <person name="Lindquist E.A."/>
            <person name="Lipzen A."/>
            <person name="Lundell T."/>
            <person name="Morin E."/>
            <person name="Murat C."/>
            <person name="Riley R."/>
            <person name="Ohm R."/>
            <person name="Sun H."/>
            <person name="Tunlid A."/>
            <person name="Henrissat B."/>
            <person name="Grigoriev I.V."/>
            <person name="Hibbett D.S."/>
            <person name="Martin F."/>
        </authorList>
    </citation>
    <scope>NUCLEOTIDE SEQUENCE [LARGE SCALE GENOMIC DNA]</scope>
    <source>
        <strain evidence="3">Foug A</strain>
    </source>
</reference>